<gene>
    <name evidence="2" type="ORF">BJX63DRAFT_429422</name>
</gene>
<protein>
    <recommendedName>
        <fullName evidence="4">Retrotransposon gag domain-containing protein</fullName>
    </recommendedName>
</protein>
<evidence type="ECO:0000313" key="2">
    <source>
        <dbReference type="EMBL" id="KAL2818102.1"/>
    </source>
</evidence>
<proteinExistence type="predicted"/>
<accession>A0ABR4HRW6</accession>
<organism evidence="2 3">
    <name type="scientific">Aspergillus granulosus</name>
    <dbReference type="NCBI Taxonomy" id="176169"/>
    <lineage>
        <taxon>Eukaryota</taxon>
        <taxon>Fungi</taxon>
        <taxon>Dikarya</taxon>
        <taxon>Ascomycota</taxon>
        <taxon>Pezizomycotina</taxon>
        <taxon>Eurotiomycetes</taxon>
        <taxon>Eurotiomycetidae</taxon>
        <taxon>Eurotiales</taxon>
        <taxon>Aspergillaceae</taxon>
        <taxon>Aspergillus</taxon>
        <taxon>Aspergillus subgen. Nidulantes</taxon>
    </lineage>
</organism>
<dbReference type="EMBL" id="JBFXLT010000015">
    <property type="protein sequence ID" value="KAL2818102.1"/>
    <property type="molecule type" value="Genomic_DNA"/>
</dbReference>
<keyword evidence="3" id="KW-1185">Reference proteome</keyword>
<reference evidence="2 3" key="1">
    <citation type="submission" date="2024-07" db="EMBL/GenBank/DDBJ databases">
        <title>Section-level genome sequencing and comparative genomics of Aspergillus sections Usti and Cavernicolus.</title>
        <authorList>
            <consortium name="Lawrence Berkeley National Laboratory"/>
            <person name="Nybo J.L."/>
            <person name="Vesth T.C."/>
            <person name="Theobald S."/>
            <person name="Frisvad J.C."/>
            <person name="Larsen T.O."/>
            <person name="Kjaerboelling I."/>
            <person name="Rothschild-Mancinelli K."/>
            <person name="Lyhne E.K."/>
            <person name="Kogle M.E."/>
            <person name="Barry K."/>
            <person name="Clum A."/>
            <person name="Na H."/>
            <person name="Ledsgaard L."/>
            <person name="Lin J."/>
            <person name="Lipzen A."/>
            <person name="Kuo A."/>
            <person name="Riley R."/>
            <person name="Mondo S."/>
            <person name="Labutti K."/>
            <person name="Haridas S."/>
            <person name="Pangalinan J."/>
            <person name="Salamov A.A."/>
            <person name="Simmons B.A."/>
            <person name="Magnuson J.K."/>
            <person name="Chen J."/>
            <person name="Drula E."/>
            <person name="Henrissat B."/>
            <person name="Wiebenga A."/>
            <person name="Lubbers R.J."/>
            <person name="Gomes A.C."/>
            <person name="Makela M.R."/>
            <person name="Stajich J."/>
            <person name="Grigoriev I.V."/>
            <person name="Mortensen U.H."/>
            <person name="De Vries R.P."/>
            <person name="Baker S.E."/>
            <person name="Andersen M.R."/>
        </authorList>
    </citation>
    <scope>NUCLEOTIDE SEQUENCE [LARGE SCALE GENOMIC DNA]</scope>
    <source>
        <strain evidence="2 3">CBS 588.65</strain>
    </source>
</reference>
<comment type="caution">
    <text evidence="2">The sequence shown here is derived from an EMBL/GenBank/DDBJ whole genome shotgun (WGS) entry which is preliminary data.</text>
</comment>
<sequence length="170" mass="19327">MEDQIALAEARGKNDADNETVAPPDLLLSTSHALGNSRDDGHAQYNGAQELVFNKGFLTKEAFATAWKKAVLIYERLVQARNDRQVALFERFEKIAQGNKIIEEYTQNLPNLLPIRLSNPETHIRFPRPRRVPFEVERWTLSAHCHTCVPLHLQGCIRLIIARRAGTAKF</sequence>
<name>A0ABR4HRW6_9EURO</name>
<feature type="region of interest" description="Disordered" evidence="1">
    <location>
        <begin position="1"/>
        <end position="23"/>
    </location>
</feature>
<evidence type="ECO:0000313" key="3">
    <source>
        <dbReference type="Proteomes" id="UP001610334"/>
    </source>
</evidence>
<dbReference type="Proteomes" id="UP001610334">
    <property type="component" value="Unassembled WGS sequence"/>
</dbReference>
<evidence type="ECO:0008006" key="4">
    <source>
        <dbReference type="Google" id="ProtNLM"/>
    </source>
</evidence>
<evidence type="ECO:0000256" key="1">
    <source>
        <dbReference type="SAM" id="MobiDB-lite"/>
    </source>
</evidence>